<feature type="transmembrane region" description="Helical" evidence="1">
    <location>
        <begin position="31"/>
        <end position="53"/>
    </location>
</feature>
<name>A0AAF0JNX3_9EURY</name>
<dbReference type="AlphaFoldDB" id="A0AAF0JNX3"/>
<keyword evidence="3" id="KW-1185">Reference proteome</keyword>
<reference evidence="2" key="1">
    <citation type="submission" date="2022-01" db="EMBL/GenBank/DDBJ databases">
        <title>Complete genome of Methanomicrobium antiquum DSM 21220.</title>
        <authorList>
            <person name="Chen S.-C."/>
            <person name="You Y.-T."/>
            <person name="Zhou Y.-Z."/>
            <person name="Lai M.-C."/>
        </authorList>
    </citation>
    <scope>NUCLEOTIDE SEQUENCE</scope>
    <source>
        <strain evidence="2">DSM 21220</strain>
    </source>
</reference>
<protein>
    <submittedName>
        <fullName evidence="2">Uncharacterized protein</fullName>
    </submittedName>
</protein>
<sequence length="59" mass="6299">MNSVVLDCATAISSIIILILCIAILPVFLPAGYATLVAIVLFIIFMSGGGYYISKNYVK</sequence>
<evidence type="ECO:0000313" key="3">
    <source>
        <dbReference type="Proteomes" id="UP001218895"/>
    </source>
</evidence>
<gene>
    <name evidence="2" type="ORF">L1994_05435</name>
</gene>
<keyword evidence="1" id="KW-0472">Membrane</keyword>
<dbReference type="Proteomes" id="UP001218895">
    <property type="component" value="Chromosome"/>
</dbReference>
<evidence type="ECO:0000313" key="2">
    <source>
        <dbReference type="EMBL" id="WFN37826.1"/>
    </source>
</evidence>
<feature type="transmembrane region" description="Helical" evidence="1">
    <location>
        <begin position="5"/>
        <end position="25"/>
    </location>
</feature>
<organism evidence="2 3">
    <name type="scientific">Methanomicrobium antiquum</name>
    <dbReference type="NCBI Taxonomy" id="487686"/>
    <lineage>
        <taxon>Archaea</taxon>
        <taxon>Methanobacteriati</taxon>
        <taxon>Methanobacteriota</taxon>
        <taxon>Stenosarchaea group</taxon>
        <taxon>Methanomicrobia</taxon>
        <taxon>Methanomicrobiales</taxon>
        <taxon>Methanomicrobiaceae</taxon>
        <taxon>Methanomicrobium</taxon>
    </lineage>
</organism>
<evidence type="ECO:0000256" key="1">
    <source>
        <dbReference type="SAM" id="Phobius"/>
    </source>
</evidence>
<dbReference type="GeneID" id="79949819"/>
<proteinExistence type="predicted"/>
<keyword evidence="1" id="KW-0812">Transmembrane</keyword>
<dbReference type="EMBL" id="CP091092">
    <property type="protein sequence ID" value="WFN37826.1"/>
    <property type="molecule type" value="Genomic_DNA"/>
</dbReference>
<keyword evidence="1" id="KW-1133">Transmembrane helix</keyword>
<accession>A0AAF0JNX3</accession>
<dbReference type="RefSeq" id="WP_278100667.1">
    <property type="nucleotide sequence ID" value="NZ_CP091092.1"/>
</dbReference>
<dbReference type="KEGG" id="manq:L1994_05435"/>